<dbReference type="PANTHER" id="PTHR32089">
    <property type="entry name" value="METHYL-ACCEPTING CHEMOTAXIS PROTEIN MCPB"/>
    <property type="match status" value="1"/>
</dbReference>
<evidence type="ECO:0000256" key="1">
    <source>
        <dbReference type="ARBA" id="ARBA00023224"/>
    </source>
</evidence>
<dbReference type="RefSeq" id="WP_168029523.1">
    <property type="nucleotide sequence ID" value="NZ_JAAVNE010000011.1"/>
</dbReference>
<keyword evidence="8" id="KW-1185">Reference proteome</keyword>
<keyword evidence="4" id="KW-1133">Transmembrane helix</keyword>
<dbReference type="Proteomes" id="UP000787635">
    <property type="component" value="Unassembled WGS sequence"/>
</dbReference>
<gene>
    <name evidence="7" type="ORF">HEQ75_09200</name>
</gene>
<feature type="domain" description="HAMP" evidence="6">
    <location>
        <begin position="345"/>
        <end position="398"/>
    </location>
</feature>
<evidence type="ECO:0000256" key="4">
    <source>
        <dbReference type="SAM" id="Phobius"/>
    </source>
</evidence>
<dbReference type="Pfam" id="PF00672">
    <property type="entry name" value="HAMP"/>
    <property type="match status" value="1"/>
</dbReference>
<evidence type="ECO:0000313" key="7">
    <source>
        <dbReference type="EMBL" id="NKC31038.1"/>
    </source>
</evidence>
<feature type="transmembrane region" description="Helical" evidence="4">
    <location>
        <begin position="324"/>
        <end position="343"/>
    </location>
</feature>
<evidence type="ECO:0000259" key="6">
    <source>
        <dbReference type="PROSITE" id="PS50885"/>
    </source>
</evidence>
<reference evidence="7 8" key="1">
    <citation type="submission" date="2020-03" db="EMBL/GenBank/DDBJ databases">
        <title>Roseomonas selenitidurans sp. nov. isolated from urban soil.</title>
        <authorList>
            <person name="Liu H."/>
        </authorList>
    </citation>
    <scope>NUCLEOTIDE SEQUENCE [LARGE SCALE GENOMIC DNA]</scope>
    <source>
        <strain evidence="7 8">BU-1</strain>
    </source>
</reference>
<evidence type="ECO:0000313" key="8">
    <source>
        <dbReference type="Proteomes" id="UP000787635"/>
    </source>
</evidence>
<dbReference type="PROSITE" id="PS50885">
    <property type="entry name" value="HAMP"/>
    <property type="match status" value="1"/>
</dbReference>
<dbReference type="SMART" id="SM00283">
    <property type="entry name" value="MA"/>
    <property type="match status" value="1"/>
</dbReference>
<dbReference type="InterPro" id="IPR003660">
    <property type="entry name" value="HAMP_dom"/>
</dbReference>
<dbReference type="Gene3D" id="6.10.340.10">
    <property type="match status" value="1"/>
</dbReference>
<feature type="domain" description="Methyl-accepting transducer" evidence="5">
    <location>
        <begin position="431"/>
        <end position="674"/>
    </location>
</feature>
<evidence type="ECO:0000256" key="2">
    <source>
        <dbReference type="ARBA" id="ARBA00029447"/>
    </source>
</evidence>
<dbReference type="CDD" id="cd06225">
    <property type="entry name" value="HAMP"/>
    <property type="match status" value="1"/>
</dbReference>
<dbReference type="Gene3D" id="1.10.287.950">
    <property type="entry name" value="Methyl-accepting chemotaxis protein"/>
    <property type="match status" value="1"/>
</dbReference>
<protein>
    <submittedName>
        <fullName evidence="7">HAMP domain-containing protein</fullName>
    </submittedName>
</protein>
<dbReference type="InterPro" id="IPR004090">
    <property type="entry name" value="Chemotax_Me-accpt_rcpt"/>
</dbReference>
<name>A0ABX1E1S8_9PROT</name>
<keyword evidence="4" id="KW-0472">Membrane</keyword>
<evidence type="ECO:0000259" key="5">
    <source>
        <dbReference type="PROSITE" id="PS50111"/>
    </source>
</evidence>
<dbReference type="PRINTS" id="PR00260">
    <property type="entry name" value="CHEMTRNSDUCR"/>
</dbReference>
<comment type="caution">
    <text evidence="7">The sequence shown here is derived from an EMBL/GenBank/DDBJ whole genome shotgun (WGS) entry which is preliminary data.</text>
</comment>
<feature type="transmembrane region" description="Helical" evidence="4">
    <location>
        <begin position="292"/>
        <end position="312"/>
    </location>
</feature>
<dbReference type="PROSITE" id="PS50111">
    <property type="entry name" value="CHEMOTAXIS_TRANSDUC_2"/>
    <property type="match status" value="1"/>
</dbReference>
<dbReference type="EMBL" id="JAAVNE010000011">
    <property type="protein sequence ID" value="NKC31038.1"/>
    <property type="molecule type" value="Genomic_DNA"/>
</dbReference>
<dbReference type="PANTHER" id="PTHR32089:SF112">
    <property type="entry name" value="LYSOZYME-LIKE PROTEIN-RELATED"/>
    <property type="match status" value="1"/>
</dbReference>
<dbReference type="Pfam" id="PF00015">
    <property type="entry name" value="MCPsignal"/>
    <property type="match status" value="1"/>
</dbReference>
<dbReference type="SMART" id="SM00304">
    <property type="entry name" value="HAMP"/>
    <property type="match status" value="1"/>
</dbReference>
<keyword evidence="4" id="KW-0812">Transmembrane</keyword>
<dbReference type="SUPFAM" id="SSF58104">
    <property type="entry name" value="Methyl-accepting chemotaxis protein (MCP) signaling domain"/>
    <property type="match status" value="1"/>
</dbReference>
<evidence type="ECO:0000256" key="3">
    <source>
        <dbReference type="PROSITE-ProRule" id="PRU00284"/>
    </source>
</evidence>
<sequence length="694" mass="71692">MSRFANLSIKVLLGGVLGLSLLMLAGFSTDLVWRAWTRHADAARVVQLAEASRMLFGTAATLRLERGEVLTALAAAAPDPDSARVMGPRAQAERYFAQVPASLRALGHAGEAQALETEREAIQALRGQVDAAMRLPRDRRDQGLAANWARVTAGHVDALLRVTELVEDGALLSNPLVDQLVALRRAGWTLRSGLGDVMLNSLVAVNAGRPWSPAEVAATLRQQGRATTAWATLEAGAARPGIPATLRAALGAAQPGVTGPAGQARDAVVASLAEGRPPAIDATAFRDQQVPFVPLLSAIPLAALDGMVEVALAEQAAARRGLALGAGLIGLALLLSLGGWVAAQRLVVRPIGQMTAAMRRLAARELDIAVPMLGRRNEIGAMAGAVQVFKDGLIEADRLGALQREEQGARIRRAEALDQLTRAFETRIGELTTQLTRSATTLESSASTMSGTAERGTAQAAAMARAAEGANGGVQSVAAAAEQLTASIREISRQISQSQSVVQSAVVDAERTDRVVRDLSEGAGRISEVVVLIRRIAAQTNLLALNATIEAARAGDAGKGFAVVAGEVKALAAQTAQATEDIGRQIGQIQAATEQAVTAIAGIAGTVGQVSEITTAIAAAVEQQSAATQGISSHVQDVAQGTGQVTDSLGAVSTLAEETGRTAQEVLAASATLARQAQAADAEVAQFLARVKAA</sequence>
<comment type="similarity">
    <text evidence="2">Belongs to the methyl-accepting chemotaxis (MCP) protein family.</text>
</comment>
<dbReference type="InterPro" id="IPR004089">
    <property type="entry name" value="MCPsignal_dom"/>
</dbReference>
<organism evidence="7 8">
    <name type="scientific">Falsiroseomonas selenitidurans</name>
    <dbReference type="NCBI Taxonomy" id="2716335"/>
    <lineage>
        <taxon>Bacteria</taxon>
        <taxon>Pseudomonadati</taxon>
        <taxon>Pseudomonadota</taxon>
        <taxon>Alphaproteobacteria</taxon>
        <taxon>Acetobacterales</taxon>
        <taxon>Roseomonadaceae</taxon>
        <taxon>Falsiroseomonas</taxon>
    </lineage>
</organism>
<keyword evidence="1 3" id="KW-0807">Transducer</keyword>
<accession>A0ABX1E1S8</accession>
<proteinExistence type="inferred from homology"/>